<keyword evidence="1" id="KW-0614">Plasmid</keyword>
<evidence type="ECO:0008006" key="2">
    <source>
        <dbReference type="Google" id="ProtNLM"/>
    </source>
</evidence>
<organism evidence="1">
    <name type="scientific">Escherichia coli</name>
    <dbReference type="NCBI Taxonomy" id="562"/>
    <lineage>
        <taxon>Bacteria</taxon>
        <taxon>Pseudomonadati</taxon>
        <taxon>Pseudomonadota</taxon>
        <taxon>Gammaproteobacteria</taxon>
        <taxon>Enterobacterales</taxon>
        <taxon>Enterobacteriaceae</taxon>
        <taxon>Escherichia</taxon>
    </lineage>
</organism>
<reference evidence="1" key="1">
    <citation type="submission" date="2020-05" db="EMBL/GenBank/DDBJ databases">
        <title>Title: F plasmids are the major carriers of antibiotic resistance genes in human-associated commensal E. coli.</title>
        <authorList>
            <person name="Stephens C."/>
            <person name="Arismendi T."/>
            <person name="Wright M."/>
            <person name="Hartman A."/>
            <person name="Gonzalez A."/>
            <person name="Gill M."/>
            <person name="Pandori M."/>
            <person name="Hess D."/>
        </authorList>
    </citation>
    <scope>NUCLEOTIDE SEQUENCE</scope>
    <source>
        <strain evidence="1">SCU-478</strain>
        <plasmid evidence="1">pSCU-478-1</plasmid>
    </source>
</reference>
<gene>
    <name evidence="1" type="ORF">HPE44_25015</name>
</gene>
<accession>A0A6N0ISB9</accession>
<dbReference type="EMBL" id="CP054565">
    <property type="protein sequence ID" value="QKQ37679.1"/>
    <property type="molecule type" value="Genomic_DNA"/>
</dbReference>
<dbReference type="AlphaFoldDB" id="A0A6N0ISB9"/>
<name>A0A6N0ISB9_ECOLX</name>
<dbReference type="RefSeq" id="WP_181695862.1">
    <property type="nucleotide sequence ID" value="NZ_CP054565.1"/>
</dbReference>
<proteinExistence type="predicted"/>
<evidence type="ECO:0000313" key="1">
    <source>
        <dbReference type="EMBL" id="QKQ37679.1"/>
    </source>
</evidence>
<geneLocation type="plasmid" evidence="1">
    <name>pSCU-478-1</name>
</geneLocation>
<sequence>MSTVTRVLINPVGMARLVTSYSRIKEMESNGLSIETIAEIFDEDPVELQNFVTVADGFVSGEKSLSLM</sequence>
<protein>
    <recommendedName>
        <fullName evidence="2">DUF433 domain-containing protein</fullName>
    </recommendedName>
</protein>